<proteinExistence type="predicted"/>
<dbReference type="PANTHER" id="PTHR43805">
    <property type="entry name" value="GLYCEROPHOSPHORYL DIESTER PHOSPHODIESTERASE"/>
    <property type="match status" value="1"/>
</dbReference>
<dbReference type="SUPFAM" id="SSF51695">
    <property type="entry name" value="PLC-like phosphodiesterases"/>
    <property type="match status" value="1"/>
</dbReference>
<protein>
    <submittedName>
        <fullName evidence="2">Glycerophosphoryl diester phosphodiesterase</fullName>
        <ecNumber evidence="2">3.1.4.46</ecNumber>
    </submittedName>
</protein>
<keyword evidence="3" id="KW-1185">Reference proteome</keyword>
<keyword evidence="2" id="KW-0378">Hydrolase</keyword>
<dbReference type="PROSITE" id="PS51704">
    <property type="entry name" value="GP_PDE"/>
    <property type="match status" value="1"/>
</dbReference>
<dbReference type="Pfam" id="PF03009">
    <property type="entry name" value="GDPD"/>
    <property type="match status" value="1"/>
</dbReference>
<dbReference type="PANTHER" id="PTHR43805:SF1">
    <property type="entry name" value="GP-PDE DOMAIN-CONTAINING PROTEIN"/>
    <property type="match status" value="1"/>
</dbReference>
<dbReference type="InterPro" id="IPR017946">
    <property type="entry name" value="PLC-like_Pdiesterase_TIM-brl"/>
</dbReference>
<feature type="domain" description="GP-PDE" evidence="1">
    <location>
        <begin position="18"/>
        <end position="261"/>
    </location>
</feature>
<dbReference type="GO" id="GO:0008889">
    <property type="term" value="F:glycerophosphodiester phosphodiesterase activity"/>
    <property type="evidence" value="ECO:0007669"/>
    <property type="project" value="UniProtKB-EC"/>
</dbReference>
<dbReference type="EC" id="3.1.4.46" evidence="2"/>
<evidence type="ECO:0000313" key="2">
    <source>
        <dbReference type="EMBL" id="MBP2435618.1"/>
    </source>
</evidence>
<dbReference type="InterPro" id="IPR030395">
    <property type="entry name" value="GP_PDE_dom"/>
</dbReference>
<evidence type="ECO:0000313" key="3">
    <source>
        <dbReference type="Proteomes" id="UP001519362"/>
    </source>
</evidence>
<accession>A0ABS4ZF08</accession>
<sequence length="263" mass="28302">MANPDRTVHPFLRGLESPRILAHRGLVTDEMRADGILENSVAAIAAAEAVGADIIESDCHRTSDGQIVLFHDDRLERILGDPRRISDVTTHELEEMMATRGGLARLADALAGFPGVRFNIDVKADAAAHEAGRIAGQFAERVLLTSFSDRRRQAAMRAARAIGGAPATSAGTSTVAQAYAASRLRWRRATARALRGIDALQVPERHGRVRIVTPAFVDAAHACGAEVHVWTVNELADMDRLAAIGVDGIVTDRADLALQHFGR</sequence>
<comment type="caution">
    <text evidence="2">The sequence shown here is derived from an EMBL/GenBank/DDBJ whole genome shotgun (WGS) entry which is preliminary data.</text>
</comment>
<reference evidence="2 3" key="1">
    <citation type="submission" date="2021-03" db="EMBL/GenBank/DDBJ databases">
        <title>Sequencing the genomes of 1000 actinobacteria strains.</title>
        <authorList>
            <person name="Klenk H.-P."/>
        </authorList>
    </citation>
    <scope>NUCLEOTIDE SEQUENCE [LARGE SCALE GENOMIC DNA]</scope>
    <source>
        <strain evidence="2 3">DSM 24221</strain>
    </source>
</reference>
<dbReference type="RefSeq" id="WP_165132369.1">
    <property type="nucleotide sequence ID" value="NZ_CP049253.1"/>
</dbReference>
<name>A0ABS4ZF08_9MICO</name>
<organism evidence="2 3">
    <name type="scientific">Microbacterium amylolyticum</name>
    <dbReference type="NCBI Taxonomy" id="936337"/>
    <lineage>
        <taxon>Bacteria</taxon>
        <taxon>Bacillati</taxon>
        <taxon>Actinomycetota</taxon>
        <taxon>Actinomycetes</taxon>
        <taxon>Micrococcales</taxon>
        <taxon>Microbacteriaceae</taxon>
        <taxon>Microbacterium</taxon>
    </lineage>
</organism>
<evidence type="ECO:0000259" key="1">
    <source>
        <dbReference type="PROSITE" id="PS51704"/>
    </source>
</evidence>
<dbReference type="EMBL" id="JAGIOL010000001">
    <property type="protein sequence ID" value="MBP2435618.1"/>
    <property type="molecule type" value="Genomic_DNA"/>
</dbReference>
<dbReference type="Gene3D" id="3.20.20.190">
    <property type="entry name" value="Phosphatidylinositol (PI) phosphodiesterase"/>
    <property type="match status" value="1"/>
</dbReference>
<dbReference type="Proteomes" id="UP001519362">
    <property type="component" value="Unassembled WGS sequence"/>
</dbReference>
<gene>
    <name evidence="2" type="ORF">JOF34_000204</name>
</gene>